<feature type="binding site" evidence="13">
    <location>
        <position position="132"/>
    </location>
    <ligand>
        <name>an alpha-D-glucoside</name>
        <dbReference type="ChEBI" id="CHEBI:22390"/>
    </ligand>
</feature>
<evidence type="ECO:0000256" key="4">
    <source>
        <dbReference type="ARBA" id="ARBA00022729"/>
    </source>
</evidence>
<evidence type="ECO:0000256" key="9">
    <source>
        <dbReference type="ARBA" id="ARBA00022837"/>
    </source>
</evidence>
<dbReference type="FunCoup" id="F2U9P4">
    <property type="interactions" value="1431"/>
</dbReference>
<feature type="binding site" evidence="13">
    <location>
        <position position="314"/>
    </location>
    <ligand>
        <name>an alpha-D-glucoside</name>
        <dbReference type="ChEBI" id="CHEBI:22390"/>
    </ligand>
</feature>
<dbReference type="Pfam" id="PF00262">
    <property type="entry name" value="Calreticulin"/>
    <property type="match status" value="2"/>
</dbReference>
<dbReference type="PROSITE" id="PS00803">
    <property type="entry name" value="CALRETICULIN_1"/>
    <property type="match status" value="1"/>
</dbReference>
<dbReference type="OMA" id="KRDEICA"/>
<keyword evidence="7 12" id="KW-0256">Endoplasmic reticulum</keyword>
<keyword evidence="3" id="KW-0479">Metal-binding</keyword>
<feature type="compositionally biased region" description="Acidic residues" evidence="16">
    <location>
        <begin position="248"/>
        <end position="258"/>
    </location>
</feature>
<dbReference type="InterPro" id="IPR001580">
    <property type="entry name" value="Calret/calnex"/>
</dbReference>
<evidence type="ECO:0000256" key="16">
    <source>
        <dbReference type="SAM" id="MobiDB-lite"/>
    </source>
</evidence>
<feature type="disulfide bond" evidence="14">
    <location>
        <begin position="102"/>
        <end position="134"/>
    </location>
</feature>
<dbReference type="PANTHER" id="PTHR11073:SF2">
    <property type="entry name" value="CALRETICULIN"/>
    <property type="match status" value="1"/>
</dbReference>
<keyword evidence="10 14" id="KW-1015">Disulfide bond</keyword>
<feature type="binding site" evidence="13">
    <location>
        <position position="108"/>
    </location>
    <ligand>
        <name>an alpha-D-glucoside</name>
        <dbReference type="ChEBI" id="CHEBI:22390"/>
    </ligand>
</feature>
<dbReference type="GO" id="GO:0005788">
    <property type="term" value="C:endoplasmic reticulum lumen"/>
    <property type="evidence" value="ECO:0007669"/>
    <property type="project" value="UniProtKB-SubCell"/>
</dbReference>
<gene>
    <name evidence="17" type="ORF">PTSG_04786</name>
</gene>
<dbReference type="GO" id="GO:0036503">
    <property type="term" value="P:ERAD pathway"/>
    <property type="evidence" value="ECO:0007669"/>
    <property type="project" value="TreeGrafter"/>
</dbReference>
<evidence type="ECO:0000256" key="14">
    <source>
        <dbReference type="PIRSR" id="PIRSR002356-3"/>
    </source>
</evidence>
<evidence type="ECO:0000256" key="15">
    <source>
        <dbReference type="RuleBase" id="RU362126"/>
    </source>
</evidence>
<accession>F2U9P4</accession>
<dbReference type="PANTHER" id="PTHR11073">
    <property type="entry name" value="CALRETICULIN AND CALNEXIN"/>
    <property type="match status" value="1"/>
</dbReference>
<protein>
    <recommendedName>
        <fullName evidence="12">Calreticulin</fullName>
    </recommendedName>
</protein>
<dbReference type="InParanoid" id="F2U9P4"/>
<evidence type="ECO:0000256" key="7">
    <source>
        <dbReference type="ARBA" id="ARBA00022824"/>
    </source>
</evidence>
<feature type="compositionally biased region" description="Acidic residues" evidence="16">
    <location>
        <begin position="377"/>
        <end position="404"/>
    </location>
</feature>
<feature type="binding site" evidence="13">
    <location>
        <position position="125"/>
    </location>
    <ligand>
        <name>an alpha-D-glucoside</name>
        <dbReference type="ChEBI" id="CHEBI:22390"/>
    </ligand>
</feature>
<feature type="compositionally biased region" description="Basic and acidic residues" evidence="16">
    <location>
        <begin position="346"/>
        <end position="371"/>
    </location>
</feature>
<dbReference type="Proteomes" id="UP000007799">
    <property type="component" value="Unassembled WGS sequence"/>
</dbReference>
<dbReference type="PRINTS" id="PR00626">
    <property type="entry name" value="CALRETICULIN"/>
</dbReference>
<organism evidence="18">
    <name type="scientific">Salpingoeca rosetta (strain ATCC 50818 / BSB-021)</name>
    <dbReference type="NCBI Taxonomy" id="946362"/>
    <lineage>
        <taxon>Eukaryota</taxon>
        <taxon>Choanoflagellata</taxon>
        <taxon>Craspedida</taxon>
        <taxon>Salpingoecidae</taxon>
        <taxon>Salpingoeca</taxon>
    </lineage>
</organism>
<dbReference type="InterPro" id="IPR013320">
    <property type="entry name" value="ConA-like_dom_sf"/>
</dbReference>
<evidence type="ECO:0000256" key="1">
    <source>
        <dbReference type="ARBA" id="ARBA00004319"/>
    </source>
</evidence>
<dbReference type="GO" id="GO:0006457">
    <property type="term" value="P:protein folding"/>
    <property type="evidence" value="ECO:0007669"/>
    <property type="project" value="InterPro"/>
</dbReference>
<reference evidence="17" key="1">
    <citation type="submission" date="2009-08" db="EMBL/GenBank/DDBJ databases">
        <title>Annotation of Salpingoeca rosetta.</title>
        <authorList>
            <consortium name="The Broad Institute Genome Sequencing Platform"/>
            <person name="Russ C."/>
            <person name="Cuomo C."/>
            <person name="Burger G."/>
            <person name="Gray M.W."/>
            <person name="Holland P.W.H."/>
            <person name="King N."/>
            <person name="Lang F.B.F."/>
            <person name="Roger A.J."/>
            <person name="Ruiz-Trillo I."/>
            <person name="Young S.K."/>
            <person name="Zeng Q."/>
            <person name="Gargeya S."/>
            <person name="Alvarado L."/>
            <person name="Berlin A."/>
            <person name="Chapman S.B."/>
            <person name="Chen Z."/>
            <person name="Freedman E."/>
            <person name="Gellesch M."/>
            <person name="Goldberg J."/>
            <person name="Griggs A."/>
            <person name="Gujja S."/>
            <person name="Heilman E."/>
            <person name="Heiman D."/>
            <person name="Howarth C."/>
            <person name="Mehta T."/>
            <person name="Neiman D."/>
            <person name="Pearson M."/>
            <person name="Roberts A."/>
            <person name="Saif S."/>
            <person name="Shea T."/>
            <person name="Shenoy N."/>
            <person name="Sisk P."/>
            <person name="Stolte C."/>
            <person name="Sykes S."/>
            <person name="White J."/>
            <person name="Yandava C."/>
            <person name="Haas B."/>
            <person name="Nusbaum C."/>
            <person name="Birren B."/>
        </authorList>
    </citation>
    <scope>NUCLEOTIDE SEQUENCE [LARGE SCALE GENOMIC DNA]</scope>
    <source>
        <strain evidence="17">ATCC 50818</strain>
    </source>
</reference>
<feature type="compositionally biased region" description="Acidic residues" evidence="16">
    <location>
        <begin position="224"/>
        <end position="234"/>
    </location>
</feature>
<feature type="region of interest" description="Disordered" evidence="16">
    <location>
        <begin position="192"/>
        <end position="271"/>
    </location>
</feature>
<dbReference type="InterPro" id="IPR009033">
    <property type="entry name" value="Calreticulin/calnexin_P_dom_sf"/>
</dbReference>
<dbReference type="GO" id="GO:0051082">
    <property type="term" value="F:unfolded protein binding"/>
    <property type="evidence" value="ECO:0007669"/>
    <property type="project" value="InterPro"/>
</dbReference>
<dbReference type="SUPFAM" id="SSF63887">
    <property type="entry name" value="P-domain of calnexin/calreticulin"/>
    <property type="match status" value="1"/>
</dbReference>
<evidence type="ECO:0000256" key="13">
    <source>
        <dbReference type="PIRSR" id="PIRSR002356-1"/>
    </source>
</evidence>
<dbReference type="PIRSF" id="PIRSF002356">
    <property type="entry name" value="Calreticulin"/>
    <property type="match status" value="1"/>
</dbReference>
<dbReference type="KEGG" id="sre:PTSG_04786"/>
<name>F2U9P4_SALR5</name>
<feature type="binding site" evidence="13">
    <location>
        <position position="106"/>
    </location>
    <ligand>
        <name>an alpha-D-glucoside</name>
        <dbReference type="ChEBI" id="CHEBI:22390"/>
    </ligand>
</feature>
<evidence type="ECO:0000313" key="17">
    <source>
        <dbReference type="EMBL" id="EGD73071.1"/>
    </source>
</evidence>
<evidence type="ECO:0000256" key="2">
    <source>
        <dbReference type="ARBA" id="ARBA00010983"/>
    </source>
</evidence>
<evidence type="ECO:0000256" key="11">
    <source>
        <dbReference type="ARBA" id="ARBA00023186"/>
    </source>
</evidence>
<keyword evidence="9" id="KW-0106">Calcium</keyword>
<dbReference type="InterPro" id="IPR018124">
    <property type="entry name" value="Calret/calnex_CS"/>
</dbReference>
<feature type="chain" id="PRO_5003288515" description="Calreticulin" evidence="15">
    <location>
        <begin position="19"/>
        <end position="404"/>
    </location>
</feature>
<dbReference type="FunFam" id="2.60.120.200:FF:000122">
    <property type="entry name" value="Calreticulin 3"/>
    <property type="match status" value="1"/>
</dbReference>
<evidence type="ECO:0000256" key="10">
    <source>
        <dbReference type="ARBA" id="ARBA00023157"/>
    </source>
</evidence>
<keyword evidence="6" id="KW-0677">Repeat</keyword>
<dbReference type="OrthoDB" id="1938156at2759"/>
<evidence type="ECO:0000256" key="12">
    <source>
        <dbReference type="PIRNR" id="PIRNR002356"/>
    </source>
</evidence>
<feature type="compositionally biased region" description="Basic and acidic residues" evidence="16">
    <location>
        <begin position="235"/>
        <end position="247"/>
    </location>
</feature>
<evidence type="ECO:0000256" key="3">
    <source>
        <dbReference type="ARBA" id="ARBA00022723"/>
    </source>
</evidence>
<sequence length="404" mass="46098">MYKLLLASAALLVATASAEVFFQESFGDGWEDRWVVSKHSDDYGKWDVTAGKYYNDAEEDKGLHTTQNAKFYAISGRFDDFSNKDKELYVQFVVKHEQNIDCGGGYVKLFPASLDQEDMHGESPYNVMFGPDICGQGTRKVHVILNYKGENVQTKKSIPCKFDEASHLYTLVLKPDNTYEVRIDGEKVEGGSIEEDFDMLPPKMIKDPSVSKPEDWVDEKEIPDPEDEKPEDWDQPEHIPDPDAEKPEDWDDEMDGEWEPPMIPNPEYKGEWKPRMIPNPEYKGEWEHPMIENPEYEPNDSLYAYDSFGVLGFDLWQVKAGTIFDDVLITDDSSAVDAAVEHFKQRAEGEAAMKKAEEEAEAAKKAAEEAAAKAQEAEEEDDEDEDEEEDDEEEDEDEEAHDEL</sequence>
<feature type="compositionally biased region" description="Basic and acidic residues" evidence="16">
    <location>
        <begin position="212"/>
        <end position="223"/>
    </location>
</feature>
<dbReference type="Gene3D" id="2.60.120.200">
    <property type="match status" value="1"/>
</dbReference>
<dbReference type="eggNOG" id="KOG0674">
    <property type="taxonomic scope" value="Eukaryota"/>
</dbReference>
<evidence type="ECO:0000256" key="5">
    <source>
        <dbReference type="ARBA" id="ARBA00022734"/>
    </source>
</evidence>
<feature type="signal peptide" evidence="15">
    <location>
        <begin position="1"/>
        <end position="18"/>
    </location>
</feature>
<comment type="similarity">
    <text evidence="2 12 15">Belongs to the calreticulin family.</text>
</comment>
<dbReference type="EMBL" id="GL832965">
    <property type="protein sequence ID" value="EGD73071.1"/>
    <property type="molecule type" value="Genomic_DNA"/>
</dbReference>
<dbReference type="Gene3D" id="2.10.250.10">
    <property type="entry name" value="Calreticulin/calnexin, P domain"/>
    <property type="match status" value="1"/>
</dbReference>
<dbReference type="AlphaFoldDB" id="F2U9P4"/>
<evidence type="ECO:0000313" key="18">
    <source>
        <dbReference type="Proteomes" id="UP000007799"/>
    </source>
</evidence>
<proteinExistence type="inferred from homology"/>
<dbReference type="FunFam" id="2.10.250.10:FF:000002">
    <property type="entry name" value="Calreticulin"/>
    <property type="match status" value="1"/>
</dbReference>
<keyword evidence="11 12" id="KW-0143">Chaperone</keyword>
<dbReference type="GeneID" id="16074680"/>
<keyword evidence="8" id="KW-0862">Zinc</keyword>
<dbReference type="PROSITE" id="PS00804">
    <property type="entry name" value="CALRETICULIN_2"/>
    <property type="match status" value="1"/>
</dbReference>
<dbReference type="RefSeq" id="XP_004994102.1">
    <property type="nucleotide sequence ID" value="XM_004994045.1"/>
</dbReference>
<evidence type="ECO:0000256" key="8">
    <source>
        <dbReference type="ARBA" id="ARBA00022833"/>
    </source>
</evidence>
<comment type="subcellular location">
    <subcellularLocation>
        <location evidence="1 12">Endoplasmic reticulum lumen</location>
    </subcellularLocation>
</comment>
<feature type="region of interest" description="Disordered" evidence="16">
    <location>
        <begin position="346"/>
        <end position="404"/>
    </location>
</feature>
<keyword evidence="5" id="KW-0430">Lectin</keyword>
<keyword evidence="18" id="KW-1185">Reference proteome</keyword>
<dbReference type="InterPro" id="IPR009169">
    <property type="entry name" value="Calreticulin"/>
</dbReference>
<dbReference type="SUPFAM" id="SSF49899">
    <property type="entry name" value="Concanavalin A-like lectins/glucanases"/>
    <property type="match status" value="1"/>
</dbReference>
<dbReference type="GO" id="GO:0030246">
    <property type="term" value="F:carbohydrate binding"/>
    <property type="evidence" value="ECO:0007669"/>
    <property type="project" value="UniProtKB-KW"/>
</dbReference>
<dbReference type="GO" id="GO:0005509">
    <property type="term" value="F:calcium ion binding"/>
    <property type="evidence" value="ECO:0007669"/>
    <property type="project" value="InterPro"/>
</dbReference>
<dbReference type="PROSITE" id="PS00805">
    <property type="entry name" value="CALRETICULIN_REPEAT"/>
    <property type="match status" value="1"/>
</dbReference>
<keyword evidence="4 15" id="KW-0732">Signal</keyword>
<dbReference type="GO" id="GO:0005789">
    <property type="term" value="C:endoplasmic reticulum membrane"/>
    <property type="evidence" value="ECO:0007669"/>
    <property type="project" value="TreeGrafter"/>
</dbReference>
<evidence type="ECO:0000256" key="6">
    <source>
        <dbReference type="ARBA" id="ARBA00022737"/>
    </source>
</evidence>
<dbReference type="STRING" id="946362.F2U9P4"/>